<evidence type="ECO:0000313" key="3">
    <source>
        <dbReference type="Proteomes" id="UP001519292"/>
    </source>
</evidence>
<dbReference type="Pfam" id="PF01381">
    <property type="entry name" value="HTH_3"/>
    <property type="match status" value="1"/>
</dbReference>
<dbReference type="EMBL" id="JAGGLU010000013">
    <property type="protein sequence ID" value="MBP2058720.1"/>
    <property type="molecule type" value="Genomic_DNA"/>
</dbReference>
<comment type="caution">
    <text evidence="2">The sequence shown here is derived from an EMBL/GenBank/DDBJ whole genome shotgun (WGS) entry which is preliminary data.</text>
</comment>
<dbReference type="InterPro" id="IPR010057">
    <property type="entry name" value="Transcription_activator_Rgg_C"/>
</dbReference>
<evidence type="ECO:0000259" key="1">
    <source>
        <dbReference type="PROSITE" id="PS50943"/>
    </source>
</evidence>
<dbReference type="Pfam" id="PF21259">
    <property type="entry name" value="Rgg_C"/>
    <property type="match status" value="1"/>
</dbReference>
<sequence>MSNQIGLRFKEIRKKKHLSLKQVSEGITSIARLSRWENGLTNDGMPIEIVEKLIKRLNISYDELLSKQYKYSISIMYQVRKLYKNNDIDGLKSLTDQLLSQYRNGKIEILPSAVAANFYLDLTGKSRDSVMTKTELLELSKYCRYLKVWTIDETIIFSNVQLLLEPDLVYMLSRELISTMHEKGFYTNYAIISLLNAAFVLIKSKKVEYARKIICILNSLDDIVDYKYNLEFLNDIIFFIDHHDSSRLDSLFLELESLTKYKQLKSDYKFAFSQVKQIYNLE</sequence>
<dbReference type="PANTHER" id="PTHR37038">
    <property type="entry name" value="TRANSCRIPTIONAL REGULATOR-RELATED"/>
    <property type="match status" value="1"/>
</dbReference>
<dbReference type="InterPro" id="IPR053163">
    <property type="entry name" value="HTH-type_regulator_Rgg"/>
</dbReference>
<keyword evidence="3" id="KW-1185">Reference proteome</keyword>
<feature type="domain" description="HTH cro/C1-type" evidence="1">
    <location>
        <begin position="9"/>
        <end position="64"/>
    </location>
</feature>
<proteinExistence type="predicted"/>
<dbReference type="Proteomes" id="UP001519292">
    <property type="component" value="Unassembled WGS sequence"/>
</dbReference>
<dbReference type="PROSITE" id="PS50943">
    <property type="entry name" value="HTH_CROC1"/>
    <property type="match status" value="1"/>
</dbReference>
<gene>
    <name evidence="2" type="ORF">J2Z60_001909</name>
</gene>
<dbReference type="InterPro" id="IPR010982">
    <property type="entry name" value="Lambda_DNA-bd_dom_sf"/>
</dbReference>
<organism evidence="2 3">
    <name type="scientific">Lactobacillus colini</name>
    <dbReference type="NCBI Taxonomy" id="1819254"/>
    <lineage>
        <taxon>Bacteria</taxon>
        <taxon>Bacillati</taxon>
        <taxon>Bacillota</taxon>
        <taxon>Bacilli</taxon>
        <taxon>Lactobacillales</taxon>
        <taxon>Lactobacillaceae</taxon>
        <taxon>Lactobacillus</taxon>
    </lineage>
</organism>
<dbReference type="SUPFAM" id="SSF47413">
    <property type="entry name" value="lambda repressor-like DNA-binding domains"/>
    <property type="match status" value="1"/>
</dbReference>
<evidence type="ECO:0000313" key="2">
    <source>
        <dbReference type="EMBL" id="MBP2058720.1"/>
    </source>
</evidence>
<dbReference type="NCBIfam" id="TIGR01716">
    <property type="entry name" value="RGG_Cterm"/>
    <property type="match status" value="1"/>
</dbReference>
<dbReference type="InterPro" id="IPR001387">
    <property type="entry name" value="Cro/C1-type_HTH"/>
</dbReference>
<accession>A0ABS4MGA2</accession>
<name>A0ABS4MGA2_9LACO</name>
<dbReference type="RefSeq" id="WP_209687442.1">
    <property type="nucleotide sequence ID" value="NZ_JAGGLU010000013.1"/>
</dbReference>
<dbReference type="Gene3D" id="1.10.260.40">
    <property type="entry name" value="lambda repressor-like DNA-binding domains"/>
    <property type="match status" value="1"/>
</dbReference>
<protein>
    <submittedName>
        <fullName evidence="2">Rgg/GadR/MutR family transcriptional activator</fullName>
    </submittedName>
</protein>
<reference evidence="2 3" key="1">
    <citation type="submission" date="2021-03" db="EMBL/GenBank/DDBJ databases">
        <title>Genomic Encyclopedia of Type Strains, Phase IV (KMG-IV): sequencing the most valuable type-strain genomes for metagenomic binning, comparative biology and taxonomic classification.</title>
        <authorList>
            <person name="Goeker M."/>
        </authorList>
    </citation>
    <scope>NUCLEOTIDE SEQUENCE [LARGE SCALE GENOMIC DNA]</scope>
    <source>
        <strain evidence="2 3">DSM 101872</strain>
    </source>
</reference>
<dbReference type="SMART" id="SM00530">
    <property type="entry name" value="HTH_XRE"/>
    <property type="match status" value="1"/>
</dbReference>
<dbReference type="CDD" id="cd00093">
    <property type="entry name" value="HTH_XRE"/>
    <property type="match status" value="1"/>
</dbReference>